<reference evidence="2 3" key="1">
    <citation type="journal article" date="2024" name="J Genomics">
        <title>Draft genome sequencing and assembly of Favolaschia claudopus CIRM-BRFM 2984 isolated from oak limbs.</title>
        <authorList>
            <person name="Navarro D."/>
            <person name="Drula E."/>
            <person name="Chaduli D."/>
            <person name="Cazenave R."/>
            <person name="Ahrendt S."/>
            <person name="Wang J."/>
            <person name="Lipzen A."/>
            <person name="Daum C."/>
            <person name="Barry K."/>
            <person name="Grigoriev I.V."/>
            <person name="Favel A."/>
            <person name="Rosso M.N."/>
            <person name="Martin F."/>
        </authorList>
    </citation>
    <scope>NUCLEOTIDE SEQUENCE [LARGE SCALE GENOMIC DNA]</scope>
    <source>
        <strain evidence="2 3">CIRM-BRFM 2984</strain>
    </source>
</reference>
<name>A0AAV9ZCA6_9AGAR</name>
<dbReference type="AlphaFoldDB" id="A0AAV9ZCA6"/>
<comment type="caution">
    <text evidence="2">The sequence shown here is derived from an EMBL/GenBank/DDBJ whole genome shotgun (WGS) entry which is preliminary data.</text>
</comment>
<gene>
    <name evidence="2" type="ORF">R3P38DRAFT_3295017</name>
</gene>
<evidence type="ECO:0000256" key="1">
    <source>
        <dbReference type="SAM" id="MobiDB-lite"/>
    </source>
</evidence>
<organism evidence="2 3">
    <name type="scientific">Favolaschia claudopus</name>
    <dbReference type="NCBI Taxonomy" id="2862362"/>
    <lineage>
        <taxon>Eukaryota</taxon>
        <taxon>Fungi</taxon>
        <taxon>Dikarya</taxon>
        <taxon>Basidiomycota</taxon>
        <taxon>Agaricomycotina</taxon>
        <taxon>Agaricomycetes</taxon>
        <taxon>Agaricomycetidae</taxon>
        <taxon>Agaricales</taxon>
        <taxon>Marasmiineae</taxon>
        <taxon>Mycenaceae</taxon>
        <taxon>Favolaschia</taxon>
    </lineage>
</organism>
<dbReference type="EMBL" id="JAWWNJ010000166">
    <property type="protein sequence ID" value="KAK6977693.1"/>
    <property type="molecule type" value="Genomic_DNA"/>
</dbReference>
<protein>
    <submittedName>
        <fullName evidence="2">Uncharacterized protein</fullName>
    </submittedName>
</protein>
<evidence type="ECO:0000313" key="3">
    <source>
        <dbReference type="Proteomes" id="UP001362999"/>
    </source>
</evidence>
<proteinExistence type="predicted"/>
<accession>A0AAV9ZCA6</accession>
<evidence type="ECO:0000313" key="2">
    <source>
        <dbReference type="EMBL" id="KAK6977693.1"/>
    </source>
</evidence>
<sequence length="288" mass="30298">MLITSLLFKTPCAPSPPFSVHTDLSSFICIHPATPPTPPLRIPPSPALLLQPSLALTGPSHLSADRLPAVCVIGTEFVLILPPPPPLFCGRNRARRCIAPVNVNGHGLASYTARERWSVGGWPGCEAVGARSTFSLWVAAASGSPSAPPYPFTFGTGSAHTDALSFPSSRLSVLATTHGWQEAEAGFHGRSEMDNDLAGSRSELRSATSGAGEPHGARCYDSSVCAARRVGGPRHTIFVYIQHWHEGRVDPATSTVADGLRVLGDAFDADAETTTLHGAFDGGIDLAF</sequence>
<keyword evidence="3" id="KW-1185">Reference proteome</keyword>
<dbReference type="Proteomes" id="UP001362999">
    <property type="component" value="Unassembled WGS sequence"/>
</dbReference>
<feature type="region of interest" description="Disordered" evidence="1">
    <location>
        <begin position="191"/>
        <end position="216"/>
    </location>
</feature>